<sequence length="438" mass="47733">MAATRSPQPRALMQRTSSSFAAALSPSKLREETETNLDVLLVRYADAITRMRQSEVLKPLLLDPLEHDDVFLLRHVLSTKGQVDKAIVSAEQCITWRRDNASLLARADDLHRTVKEILPVGMLPHASTLDQPIQVVMPFQVDLERFARASLDWHFETGIANREVAFRLCDKITRQKRKLIKVVLLQDLSGLTFSFAYSQYRLGSVQGKLSKISSFVYPQMLATVVIVNAPSFINALLRMGSKFLAQKVLDKMKVCSSVEQVCVAANLPYDRLPSFLGGGYDWDAAWIPERLRVAGRRDARERASRASRTSEPRESAAVSAGAHAGGAPSLDLATSASAPAVDVDVDVEVEGDASATVRIRPAAEPQRRRLPAPFSLLAILALAAAFVLQLSAGSMRHAIAAPSVQSATALVQPTYSVSIVRRRASVRGVQTQSGGAAT</sequence>
<organism evidence="4 5">
    <name type="scientific">Diacronema lutheri</name>
    <name type="common">Unicellular marine alga</name>
    <name type="synonym">Monochrysis lutheri</name>
    <dbReference type="NCBI Taxonomy" id="2081491"/>
    <lineage>
        <taxon>Eukaryota</taxon>
        <taxon>Haptista</taxon>
        <taxon>Haptophyta</taxon>
        <taxon>Pavlovophyceae</taxon>
        <taxon>Pavlovales</taxon>
        <taxon>Pavlovaceae</taxon>
        <taxon>Diacronema</taxon>
    </lineage>
</organism>
<dbReference type="Proteomes" id="UP000751190">
    <property type="component" value="Unassembled WGS sequence"/>
</dbReference>
<proteinExistence type="predicted"/>
<gene>
    <name evidence="4" type="ORF">KFE25_006489</name>
</gene>
<keyword evidence="5" id="KW-1185">Reference proteome</keyword>
<dbReference type="PROSITE" id="PS50191">
    <property type="entry name" value="CRAL_TRIO"/>
    <property type="match status" value="1"/>
</dbReference>
<protein>
    <recommendedName>
        <fullName evidence="3">CRAL-TRIO domain-containing protein</fullName>
    </recommendedName>
</protein>
<feature type="domain" description="CRAL-TRIO" evidence="3">
    <location>
        <begin position="110"/>
        <end position="284"/>
    </location>
</feature>
<comment type="caution">
    <text evidence="4">The sequence shown here is derived from an EMBL/GenBank/DDBJ whole genome shotgun (WGS) entry which is preliminary data.</text>
</comment>
<dbReference type="EMBL" id="JAGTXO010000002">
    <property type="protein sequence ID" value="KAG8470034.1"/>
    <property type="molecule type" value="Genomic_DNA"/>
</dbReference>
<feature type="region of interest" description="Disordered" evidence="1">
    <location>
        <begin position="298"/>
        <end position="324"/>
    </location>
</feature>
<dbReference type="InterPro" id="IPR051026">
    <property type="entry name" value="PI/PC_transfer"/>
</dbReference>
<evidence type="ECO:0000259" key="3">
    <source>
        <dbReference type="PROSITE" id="PS50191"/>
    </source>
</evidence>
<dbReference type="AlphaFoldDB" id="A0A8J6CEV1"/>
<dbReference type="Gene3D" id="3.40.525.10">
    <property type="entry name" value="CRAL-TRIO lipid binding domain"/>
    <property type="match status" value="1"/>
</dbReference>
<dbReference type="PANTHER" id="PTHR45657:SF1">
    <property type="entry name" value="CRAL-TRIO DOMAIN-CONTAINING PROTEIN YKL091C-RELATED"/>
    <property type="match status" value="1"/>
</dbReference>
<keyword evidence="2" id="KW-1133">Transmembrane helix</keyword>
<accession>A0A8J6CEV1</accession>
<dbReference type="Pfam" id="PF00650">
    <property type="entry name" value="CRAL_TRIO"/>
    <property type="match status" value="1"/>
</dbReference>
<name>A0A8J6CEV1_DIALT</name>
<dbReference type="OrthoDB" id="2127056at2759"/>
<feature type="transmembrane region" description="Helical" evidence="2">
    <location>
        <begin position="179"/>
        <end position="197"/>
    </location>
</feature>
<feature type="transmembrane region" description="Helical" evidence="2">
    <location>
        <begin position="374"/>
        <end position="392"/>
    </location>
</feature>
<evidence type="ECO:0000313" key="5">
    <source>
        <dbReference type="Proteomes" id="UP000751190"/>
    </source>
</evidence>
<keyword evidence="2" id="KW-0812">Transmembrane</keyword>
<keyword evidence="2" id="KW-0472">Membrane</keyword>
<dbReference type="CDD" id="cd00170">
    <property type="entry name" value="SEC14"/>
    <property type="match status" value="1"/>
</dbReference>
<dbReference type="InterPro" id="IPR001251">
    <property type="entry name" value="CRAL-TRIO_dom"/>
</dbReference>
<evidence type="ECO:0000256" key="2">
    <source>
        <dbReference type="SAM" id="Phobius"/>
    </source>
</evidence>
<dbReference type="SUPFAM" id="SSF46938">
    <property type="entry name" value="CRAL/TRIO N-terminal domain"/>
    <property type="match status" value="1"/>
</dbReference>
<evidence type="ECO:0000256" key="1">
    <source>
        <dbReference type="SAM" id="MobiDB-lite"/>
    </source>
</evidence>
<feature type="compositionally biased region" description="Low complexity" evidence="1">
    <location>
        <begin position="315"/>
        <end position="324"/>
    </location>
</feature>
<reference evidence="4" key="1">
    <citation type="submission" date="2021-05" db="EMBL/GenBank/DDBJ databases">
        <title>The genome of the haptophyte Pavlova lutheri (Diacronema luteri, Pavlovales) - a model for lipid biosynthesis in eukaryotic algae.</title>
        <authorList>
            <person name="Hulatt C.J."/>
            <person name="Posewitz M.C."/>
        </authorList>
    </citation>
    <scope>NUCLEOTIDE SEQUENCE</scope>
    <source>
        <strain evidence="4">NIVA-4/92</strain>
    </source>
</reference>
<feature type="transmembrane region" description="Helical" evidence="2">
    <location>
        <begin position="217"/>
        <end position="237"/>
    </location>
</feature>
<dbReference type="SUPFAM" id="SSF52087">
    <property type="entry name" value="CRAL/TRIO domain"/>
    <property type="match status" value="1"/>
</dbReference>
<dbReference type="InterPro" id="IPR036865">
    <property type="entry name" value="CRAL-TRIO_dom_sf"/>
</dbReference>
<dbReference type="InterPro" id="IPR036273">
    <property type="entry name" value="CRAL/TRIO_N_dom_sf"/>
</dbReference>
<evidence type="ECO:0000313" key="4">
    <source>
        <dbReference type="EMBL" id="KAG8470034.1"/>
    </source>
</evidence>
<feature type="compositionally biased region" description="Basic and acidic residues" evidence="1">
    <location>
        <begin position="298"/>
        <end position="314"/>
    </location>
</feature>
<dbReference type="PANTHER" id="PTHR45657">
    <property type="entry name" value="CRAL-TRIO DOMAIN-CONTAINING PROTEIN YKL091C-RELATED"/>
    <property type="match status" value="1"/>
</dbReference>